<dbReference type="SUPFAM" id="SSF48403">
    <property type="entry name" value="Ankyrin repeat"/>
    <property type="match status" value="1"/>
</dbReference>
<dbReference type="PROSITE" id="PS50088">
    <property type="entry name" value="ANK_REPEAT"/>
    <property type="match status" value="1"/>
</dbReference>
<organismHost>
    <name type="scientific">Acanthamoeba polyphaga</name>
    <name type="common">Amoeba</name>
    <dbReference type="NCBI Taxonomy" id="5757"/>
</organismHost>
<keyword evidence="1" id="KW-0677">Repeat</keyword>
<keyword evidence="2" id="KW-0040">ANK repeat</keyword>
<dbReference type="Gene3D" id="1.25.40.20">
    <property type="entry name" value="Ankyrin repeat-containing domain"/>
    <property type="match status" value="1"/>
</dbReference>
<reference evidence="3" key="1">
    <citation type="journal article" date="2017" name="Front. Microbiol.">
        <title>Genome Characterization of the First Mimiviruses of Lineage C Isolated in Brazil.</title>
        <authorList>
            <person name="Assis F.L."/>
            <person name="Franco-Luiz A.P.M."/>
            <person name="Dos Santos R.N."/>
            <person name="Campos F.S."/>
            <person name="Dornas F.P."/>
            <person name="Borato P.V.M."/>
            <person name="Franco A.C."/>
            <person name="Abrahao J.S."/>
            <person name="Colson P."/>
            <person name="Scola B."/>
        </authorList>
    </citation>
    <scope>NUCLEOTIDE SEQUENCE [LARGE SCALE GENOMIC DNA]</scope>
</reference>
<sequence>MSNNVLIQDSNLPTNIDSYDIMTIIANKDTDNFSKNLHTFDKFMLSRIFYYIRSYESYELVNIIYNQLLNGNIKPCDTIVYGAVQVENMNLLNLLVDLGVDLNTPTGRTCEALCSACIVGNYNIVEFLINYGLDINHNNGEPFQLAAEFNHVNVCKLLLDYGAVINLNSPETQKNFTWIIKKNYFEIVQIYIDLGIDLNFLNDNDISDKCEYKKIIDLLLSKNINPINILQIILDKN</sequence>
<proteinExistence type="predicted"/>
<dbReference type="PANTHER" id="PTHR24198">
    <property type="entry name" value="ANKYRIN REPEAT AND PROTEIN KINASE DOMAIN-CONTAINING PROTEIN"/>
    <property type="match status" value="1"/>
</dbReference>
<accession>A0A2L2DK42</accession>
<evidence type="ECO:0000313" key="3">
    <source>
        <dbReference type="EMBL" id="AVG46516.1"/>
    </source>
</evidence>
<dbReference type="EMBL" id="MG602507">
    <property type="protein sequence ID" value="AVG46516.1"/>
    <property type="molecule type" value="Genomic_DNA"/>
</dbReference>
<evidence type="ECO:0000256" key="2">
    <source>
        <dbReference type="ARBA" id="ARBA00023043"/>
    </source>
</evidence>
<dbReference type="SMART" id="SM00248">
    <property type="entry name" value="ANK"/>
    <property type="match status" value="3"/>
</dbReference>
<dbReference type="InterPro" id="IPR002110">
    <property type="entry name" value="Ankyrin_rpt"/>
</dbReference>
<protein>
    <submittedName>
        <fullName evidence="3">Ankyrin repeat protein</fullName>
    </submittedName>
</protein>
<dbReference type="Pfam" id="PF12796">
    <property type="entry name" value="Ank_2"/>
    <property type="match status" value="1"/>
</dbReference>
<organism evidence="3">
    <name type="scientific">Acanthamoeba polyphaga mimivirus</name>
    <name type="common">APMV</name>
    <dbReference type="NCBI Taxonomy" id="212035"/>
    <lineage>
        <taxon>Viruses</taxon>
        <taxon>Varidnaviria</taxon>
        <taxon>Bamfordvirae</taxon>
        <taxon>Nucleocytoviricota</taxon>
        <taxon>Megaviricetes</taxon>
        <taxon>Imitervirales</taxon>
        <taxon>Mimiviridae</taxon>
        <taxon>Megamimivirinae</taxon>
        <taxon>Mimivirus</taxon>
        <taxon>Mimivirus bradfordmassiliense</taxon>
    </lineage>
</organism>
<dbReference type="InterPro" id="IPR036770">
    <property type="entry name" value="Ankyrin_rpt-contain_sf"/>
</dbReference>
<name>A0A2L2DK42_MIMIV</name>
<evidence type="ECO:0000256" key="1">
    <source>
        <dbReference type="ARBA" id="ARBA00022737"/>
    </source>
</evidence>
<dbReference type="PANTHER" id="PTHR24198:SF165">
    <property type="entry name" value="ANKYRIN REPEAT-CONTAINING PROTEIN-RELATED"/>
    <property type="match status" value="1"/>
</dbReference>
<dbReference type="Proteomes" id="UP000280369">
    <property type="component" value="Segment"/>
</dbReference>